<sequence>MRVGNNEEVTHLTGKKWDFNEELLKVGARKVIEDIKSARRKLWWKILLELQDLAIQHAAPKSIFAEHLPPLPELMGSCDEADAKLERVLRKHLNVMELQHETSQADASKLVIGVRTENPCLRNMTGVVRQRLGALESSLGVIYEAAGQRYRAYNAVYGAIGRSAEEAPKSPRCDVFLLDDD</sequence>
<reference evidence="1" key="1">
    <citation type="journal article" date="2020" name="Stud. Mycol.">
        <title>101 Dothideomycetes genomes: a test case for predicting lifestyles and emergence of pathogens.</title>
        <authorList>
            <person name="Haridas S."/>
            <person name="Albert R."/>
            <person name="Binder M."/>
            <person name="Bloem J."/>
            <person name="Labutti K."/>
            <person name="Salamov A."/>
            <person name="Andreopoulos B."/>
            <person name="Baker S."/>
            <person name="Barry K."/>
            <person name="Bills G."/>
            <person name="Bluhm B."/>
            <person name="Cannon C."/>
            <person name="Castanera R."/>
            <person name="Culley D."/>
            <person name="Daum C."/>
            <person name="Ezra D."/>
            <person name="Gonzalez J."/>
            <person name="Henrissat B."/>
            <person name="Kuo A."/>
            <person name="Liang C."/>
            <person name="Lipzen A."/>
            <person name="Lutzoni F."/>
            <person name="Magnuson J."/>
            <person name="Mondo S."/>
            <person name="Nolan M."/>
            <person name="Ohm R."/>
            <person name="Pangilinan J."/>
            <person name="Park H.-J."/>
            <person name="Ramirez L."/>
            <person name="Alfaro M."/>
            <person name="Sun H."/>
            <person name="Tritt A."/>
            <person name="Yoshinaga Y."/>
            <person name="Zwiers L.-H."/>
            <person name="Turgeon B."/>
            <person name="Goodwin S."/>
            <person name="Spatafora J."/>
            <person name="Crous P."/>
            <person name="Grigoriev I."/>
        </authorList>
    </citation>
    <scope>NUCLEOTIDE SEQUENCE</scope>
    <source>
        <strain evidence="1">CBS 207.26</strain>
    </source>
</reference>
<dbReference type="EMBL" id="ML994611">
    <property type="protein sequence ID" value="KAF2194442.1"/>
    <property type="molecule type" value="Genomic_DNA"/>
</dbReference>
<accession>A0A6A6ETW2</accession>
<dbReference type="Proteomes" id="UP000800200">
    <property type="component" value="Unassembled WGS sequence"/>
</dbReference>
<dbReference type="AlphaFoldDB" id="A0A6A6ETW2"/>
<evidence type="ECO:0000313" key="1">
    <source>
        <dbReference type="EMBL" id="KAF2194442.1"/>
    </source>
</evidence>
<keyword evidence="2" id="KW-1185">Reference proteome</keyword>
<proteinExistence type="predicted"/>
<organism evidence="1 2">
    <name type="scientific">Zopfia rhizophila CBS 207.26</name>
    <dbReference type="NCBI Taxonomy" id="1314779"/>
    <lineage>
        <taxon>Eukaryota</taxon>
        <taxon>Fungi</taxon>
        <taxon>Dikarya</taxon>
        <taxon>Ascomycota</taxon>
        <taxon>Pezizomycotina</taxon>
        <taxon>Dothideomycetes</taxon>
        <taxon>Dothideomycetes incertae sedis</taxon>
        <taxon>Zopfiaceae</taxon>
        <taxon>Zopfia</taxon>
    </lineage>
</organism>
<evidence type="ECO:0000313" key="2">
    <source>
        <dbReference type="Proteomes" id="UP000800200"/>
    </source>
</evidence>
<protein>
    <submittedName>
        <fullName evidence="1">Uncharacterized protein</fullName>
    </submittedName>
</protein>
<name>A0A6A6ETW2_9PEZI</name>
<gene>
    <name evidence="1" type="ORF">K469DRAFT_705891</name>
</gene>